<protein>
    <submittedName>
        <fullName evidence="3">DNA-3-methyladenine glycosylase 2 family protein</fullName>
    </submittedName>
</protein>
<dbReference type="EMBL" id="JBHLSV010000037">
    <property type="protein sequence ID" value="MFC0676026.1"/>
    <property type="molecule type" value="Genomic_DNA"/>
</dbReference>
<gene>
    <name evidence="3" type="ORF">ACFFF6_18915</name>
</gene>
<dbReference type="InterPro" id="IPR023170">
    <property type="entry name" value="HhH_base_excis_C"/>
</dbReference>
<sequence>VAADAGHLREQLLALPGIGPWTADYALLRGVRAIDLAPPRDVALLAATRDLGLAEDHAALAALLATAAPWRSYATMHLWHHQAGLPARPSRRKDTRS</sequence>
<organism evidence="3 4">
    <name type="scientific">Brachybacterium hainanense</name>
    <dbReference type="NCBI Taxonomy" id="1541174"/>
    <lineage>
        <taxon>Bacteria</taxon>
        <taxon>Bacillati</taxon>
        <taxon>Actinomycetota</taxon>
        <taxon>Actinomycetes</taxon>
        <taxon>Micrococcales</taxon>
        <taxon>Dermabacteraceae</taxon>
        <taxon>Brachybacterium</taxon>
    </lineage>
</organism>
<evidence type="ECO:0000313" key="4">
    <source>
        <dbReference type="Proteomes" id="UP001589793"/>
    </source>
</evidence>
<dbReference type="Gene3D" id="1.10.340.30">
    <property type="entry name" value="Hypothetical protein, domain 2"/>
    <property type="match status" value="1"/>
</dbReference>
<evidence type="ECO:0000313" key="3">
    <source>
        <dbReference type="EMBL" id="MFC0676026.1"/>
    </source>
</evidence>
<feature type="non-terminal residue" evidence="3">
    <location>
        <position position="1"/>
    </location>
</feature>
<dbReference type="Proteomes" id="UP001589793">
    <property type="component" value="Unassembled WGS sequence"/>
</dbReference>
<proteinExistence type="predicted"/>
<keyword evidence="1" id="KW-0227">DNA damage</keyword>
<reference evidence="3 4" key="1">
    <citation type="submission" date="2024-09" db="EMBL/GenBank/DDBJ databases">
        <authorList>
            <person name="Sun Q."/>
            <person name="Mori K."/>
        </authorList>
    </citation>
    <scope>NUCLEOTIDE SEQUENCE [LARGE SCALE GENOMIC DNA]</scope>
    <source>
        <strain evidence="3 4">CICC 10874</strain>
    </source>
</reference>
<keyword evidence="2" id="KW-0234">DNA repair</keyword>
<dbReference type="Gene3D" id="1.10.1670.10">
    <property type="entry name" value="Helix-hairpin-Helix base-excision DNA repair enzymes (C-terminal)"/>
    <property type="match status" value="1"/>
</dbReference>
<dbReference type="PANTHER" id="PTHR43003:SF13">
    <property type="entry name" value="DNA-3-METHYLADENINE GLYCOSYLASE 2"/>
    <property type="match status" value="1"/>
</dbReference>
<dbReference type="SUPFAM" id="SSF48150">
    <property type="entry name" value="DNA-glycosylase"/>
    <property type="match status" value="1"/>
</dbReference>
<accession>A0ABV6RG86</accession>
<dbReference type="InterPro" id="IPR011257">
    <property type="entry name" value="DNA_glycosylase"/>
</dbReference>
<dbReference type="InterPro" id="IPR051912">
    <property type="entry name" value="Alkylbase_DNA_Glycosylase/TA"/>
</dbReference>
<comment type="caution">
    <text evidence="3">The sequence shown here is derived from an EMBL/GenBank/DDBJ whole genome shotgun (WGS) entry which is preliminary data.</text>
</comment>
<evidence type="ECO:0000256" key="1">
    <source>
        <dbReference type="ARBA" id="ARBA00022763"/>
    </source>
</evidence>
<dbReference type="PANTHER" id="PTHR43003">
    <property type="entry name" value="DNA-3-METHYLADENINE GLYCOSYLASE"/>
    <property type="match status" value="1"/>
</dbReference>
<evidence type="ECO:0000256" key="2">
    <source>
        <dbReference type="ARBA" id="ARBA00023204"/>
    </source>
</evidence>
<name>A0ABV6RG86_9MICO</name>
<keyword evidence="4" id="KW-1185">Reference proteome</keyword>